<dbReference type="Pfam" id="PF14237">
    <property type="entry name" value="GYF_2"/>
    <property type="match status" value="1"/>
</dbReference>
<feature type="domain" description="GYF" evidence="2">
    <location>
        <begin position="3"/>
        <end position="48"/>
    </location>
</feature>
<comment type="caution">
    <text evidence="3">The sequence shown here is derived from an EMBL/GenBank/DDBJ whole genome shotgun (WGS) entry which is preliminary data.</text>
</comment>
<dbReference type="InterPro" id="IPR025640">
    <property type="entry name" value="GYF_2"/>
</dbReference>
<dbReference type="PATRIC" id="fig|883158.3.peg.754"/>
<organism evidence="3 4">
    <name type="scientific">Prevotella micans F0438</name>
    <dbReference type="NCBI Taxonomy" id="883158"/>
    <lineage>
        <taxon>Bacteria</taxon>
        <taxon>Pseudomonadati</taxon>
        <taxon>Bacteroidota</taxon>
        <taxon>Bacteroidia</taxon>
        <taxon>Bacteroidales</taxon>
        <taxon>Prevotellaceae</taxon>
        <taxon>Prevotella</taxon>
    </lineage>
</organism>
<dbReference type="AlphaFoldDB" id="H1Q1F2"/>
<sequence>MEYYIIIDNRKKGPYNINELYARGIDATTLVMPEGTMQWTPAWKINELRELLTTEESVQPTAENIVMGDPTQEIPLVEAHPINSSLVHPIDRPRKHSRSGCLIVSLIILISLTAILIFSCPTTADHKEALANVVTATVNDAVNDADSTRSNDWMSHTFQSINKAFAGKMIAAAVDNLITVDNYIVCSVGKVHYDRKDYIVSLGLLGHVFTINKDDLRKASELYYDKAELKVKDEIKKKMNRMLKEDMMNPLTDMVNSLVGSSVDGVIKDMIDGNTNVPDLNLDIDSI</sequence>
<reference evidence="3 4" key="1">
    <citation type="submission" date="2011-12" db="EMBL/GenBank/DDBJ databases">
        <title>The Genome Sequence of Prevotella micans F0438.</title>
        <authorList>
            <consortium name="The Broad Institute Genome Sequencing Platform"/>
            <person name="Earl A."/>
            <person name="Ward D."/>
            <person name="Feldgarden M."/>
            <person name="Gevers D."/>
            <person name="Izard J."/>
            <person name="Baranova O.V."/>
            <person name="Blanton J.M."/>
            <person name="Wade W.G."/>
            <person name="Dewhirst F.E."/>
            <person name="Young S.K."/>
            <person name="Zeng Q."/>
            <person name="Gargeya S."/>
            <person name="Fitzgerald M."/>
            <person name="Haas B."/>
            <person name="Abouelleil A."/>
            <person name="Alvarado L."/>
            <person name="Arachchi H.M."/>
            <person name="Berlin A."/>
            <person name="Chapman S.B."/>
            <person name="Gearin G."/>
            <person name="Goldberg J."/>
            <person name="Griggs A."/>
            <person name="Gujja S."/>
            <person name="Hansen M."/>
            <person name="Heiman D."/>
            <person name="Howarth C."/>
            <person name="Larimer J."/>
            <person name="Lui A."/>
            <person name="MacDonald P.J.P."/>
            <person name="McCowen C."/>
            <person name="Montmayeur A."/>
            <person name="Murphy C."/>
            <person name="Neiman D."/>
            <person name="Pearson M."/>
            <person name="Priest M."/>
            <person name="Roberts A."/>
            <person name="Saif S."/>
            <person name="Shea T."/>
            <person name="Sisk P."/>
            <person name="Stolte C."/>
            <person name="Sykes S."/>
            <person name="Wortman J."/>
            <person name="Nusbaum C."/>
            <person name="Birren B."/>
        </authorList>
    </citation>
    <scope>NUCLEOTIDE SEQUENCE [LARGE SCALE GENOMIC DNA]</scope>
    <source>
        <strain evidence="3 4">F0438</strain>
    </source>
</reference>
<keyword evidence="1" id="KW-1133">Transmembrane helix</keyword>
<evidence type="ECO:0000256" key="1">
    <source>
        <dbReference type="SAM" id="Phobius"/>
    </source>
</evidence>
<evidence type="ECO:0000259" key="2">
    <source>
        <dbReference type="Pfam" id="PF14237"/>
    </source>
</evidence>
<keyword evidence="4" id="KW-1185">Reference proteome</keyword>
<evidence type="ECO:0000313" key="3">
    <source>
        <dbReference type="EMBL" id="EHO72179.1"/>
    </source>
</evidence>
<evidence type="ECO:0000313" key="4">
    <source>
        <dbReference type="Proteomes" id="UP000016023"/>
    </source>
</evidence>
<protein>
    <recommendedName>
        <fullName evidence="2">GYF domain-containing protein</fullName>
    </recommendedName>
</protein>
<dbReference type="Proteomes" id="UP000016023">
    <property type="component" value="Unassembled WGS sequence"/>
</dbReference>
<proteinExistence type="predicted"/>
<keyword evidence="1" id="KW-0812">Transmembrane</keyword>
<feature type="transmembrane region" description="Helical" evidence="1">
    <location>
        <begin position="100"/>
        <end position="118"/>
    </location>
</feature>
<gene>
    <name evidence="3" type="ORF">HMPREF9140_00740</name>
</gene>
<dbReference type="RefSeq" id="WP_006951833.1">
    <property type="nucleotide sequence ID" value="NZ_JH594521.1"/>
</dbReference>
<keyword evidence="1" id="KW-0472">Membrane</keyword>
<dbReference type="EMBL" id="AGWK01000022">
    <property type="protein sequence ID" value="EHO72179.1"/>
    <property type="molecule type" value="Genomic_DNA"/>
</dbReference>
<dbReference type="STRING" id="883158.HMPREF9140_00740"/>
<name>H1Q1F2_9BACT</name>
<dbReference type="HOGENOM" id="CLU_071287_0_0_10"/>
<accession>H1Q1F2</accession>